<evidence type="ECO:0000313" key="4">
    <source>
        <dbReference type="Proteomes" id="UP000305921"/>
    </source>
</evidence>
<dbReference type="Proteomes" id="UP000305921">
    <property type="component" value="Unassembled WGS sequence"/>
</dbReference>
<protein>
    <recommendedName>
        <fullName evidence="2">HTH araC/xylS-type domain-containing protein</fullName>
    </recommendedName>
</protein>
<name>A0A5R9EIP9_9ACTN</name>
<evidence type="ECO:0000313" key="3">
    <source>
        <dbReference type="EMBL" id="TLQ47713.1"/>
    </source>
</evidence>
<dbReference type="GO" id="GO:0043565">
    <property type="term" value="F:sequence-specific DNA binding"/>
    <property type="evidence" value="ECO:0007669"/>
    <property type="project" value="InterPro"/>
</dbReference>
<dbReference type="GO" id="GO:0003700">
    <property type="term" value="F:DNA-binding transcription factor activity"/>
    <property type="evidence" value="ECO:0007669"/>
    <property type="project" value="InterPro"/>
</dbReference>
<evidence type="ECO:0000256" key="1">
    <source>
        <dbReference type="SAM" id="MobiDB-lite"/>
    </source>
</evidence>
<feature type="region of interest" description="Disordered" evidence="1">
    <location>
        <begin position="36"/>
        <end position="56"/>
    </location>
</feature>
<sequence>MPATVGYDGSSRFSREYRRLFGALPSQDVAIGMADSAPGAVPRRDPNTACRTGGRRPVAPGVVMDVMAEVNPFSTIRGHAPHAPPARE</sequence>
<accession>A0A5R9EIP9</accession>
<keyword evidence="4" id="KW-1185">Reference proteome</keyword>
<dbReference type="OrthoDB" id="34150at2"/>
<comment type="caution">
    <text evidence="3">The sequence shown here is derived from an EMBL/GenBank/DDBJ whole genome shotgun (WGS) entry which is preliminary data.</text>
</comment>
<proteinExistence type="predicted"/>
<dbReference type="PROSITE" id="PS01124">
    <property type="entry name" value="HTH_ARAC_FAMILY_2"/>
    <property type="match status" value="1"/>
</dbReference>
<evidence type="ECO:0000259" key="2">
    <source>
        <dbReference type="PROSITE" id="PS01124"/>
    </source>
</evidence>
<feature type="domain" description="HTH araC/xylS-type" evidence="2">
    <location>
        <begin position="1"/>
        <end position="31"/>
    </location>
</feature>
<dbReference type="AlphaFoldDB" id="A0A5R9EIP9"/>
<dbReference type="EMBL" id="VAWE01000001">
    <property type="protein sequence ID" value="TLQ47713.1"/>
    <property type="molecule type" value="Genomic_DNA"/>
</dbReference>
<organism evidence="3 4">
    <name type="scientific">Streptomyces marianii</name>
    <dbReference type="NCBI Taxonomy" id="1817406"/>
    <lineage>
        <taxon>Bacteria</taxon>
        <taxon>Bacillati</taxon>
        <taxon>Actinomycetota</taxon>
        <taxon>Actinomycetes</taxon>
        <taxon>Kitasatosporales</taxon>
        <taxon>Streptomycetaceae</taxon>
        <taxon>Streptomyces</taxon>
    </lineage>
</organism>
<gene>
    <name evidence="3" type="ORF">FEF34_36540</name>
</gene>
<dbReference type="InterPro" id="IPR018060">
    <property type="entry name" value="HTH_AraC"/>
</dbReference>
<reference evidence="3 4" key="1">
    <citation type="submission" date="2019-05" db="EMBL/GenBank/DDBJ databases">
        <title>Streptomyces marianii sp. nov., a novel marine actinomycete from southern coast of India.</title>
        <authorList>
            <person name="Iniyan A.M."/>
            <person name="Wink J."/>
            <person name="Ramprasad E."/>
            <person name="Ramana C.V."/>
            <person name="Bunk B."/>
            <person name="Sproer C."/>
            <person name="Joseph F.-J.R.S."/>
            <person name="Vincent S.G.P."/>
        </authorList>
    </citation>
    <scope>NUCLEOTIDE SEQUENCE [LARGE SCALE GENOMIC DNA]</scope>
    <source>
        <strain evidence="3 4">ICN19</strain>
    </source>
</reference>